<dbReference type="SUPFAM" id="SSF56112">
    <property type="entry name" value="Protein kinase-like (PK-like)"/>
    <property type="match status" value="2"/>
</dbReference>
<dbReference type="InterPro" id="IPR017441">
    <property type="entry name" value="Protein_kinase_ATP_BS"/>
</dbReference>
<feature type="region of interest" description="Disordered" evidence="10">
    <location>
        <begin position="1"/>
        <end position="34"/>
    </location>
</feature>
<reference evidence="12 13" key="1">
    <citation type="submission" date="2024-02" db="EMBL/GenBank/DDBJ databases">
        <authorList>
            <person name="Chen Y."/>
            <person name="Shah S."/>
            <person name="Dougan E. K."/>
            <person name="Thang M."/>
            <person name="Chan C."/>
        </authorList>
    </citation>
    <scope>NUCLEOTIDE SEQUENCE [LARGE SCALE GENOMIC DNA]</scope>
</reference>
<evidence type="ECO:0000256" key="1">
    <source>
        <dbReference type="ARBA" id="ARBA00012513"/>
    </source>
</evidence>
<keyword evidence="3" id="KW-0808">Transferase</keyword>
<evidence type="ECO:0000256" key="2">
    <source>
        <dbReference type="ARBA" id="ARBA00022527"/>
    </source>
</evidence>
<keyword evidence="5 12" id="KW-0418">Kinase</keyword>
<feature type="domain" description="Protein kinase" evidence="11">
    <location>
        <begin position="187"/>
        <end position="525"/>
    </location>
</feature>
<evidence type="ECO:0000256" key="8">
    <source>
        <dbReference type="ARBA" id="ARBA00048679"/>
    </source>
</evidence>
<evidence type="ECO:0000256" key="7">
    <source>
        <dbReference type="ARBA" id="ARBA00047899"/>
    </source>
</evidence>
<feature type="binding site" evidence="9">
    <location>
        <position position="216"/>
    </location>
    <ligand>
        <name>ATP</name>
        <dbReference type="ChEBI" id="CHEBI:30616"/>
    </ligand>
</feature>
<evidence type="ECO:0000256" key="5">
    <source>
        <dbReference type="ARBA" id="ARBA00022777"/>
    </source>
</evidence>
<evidence type="ECO:0000256" key="6">
    <source>
        <dbReference type="ARBA" id="ARBA00022840"/>
    </source>
</evidence>
<evidence type="ECO:0000256" key="4">
    <source>
        <dbReference type="ARBA" id="ARBA00022741"/>
    </source>
</evidence>
<evidence type="ECO:0000313" key="12">
    <source>
        <dbReference type="EMBL" id="CAK9052543.1"/>
    </source>
</evidence>
<keyword evidence="2" id="KW-0723">Serine/threonine-protein kinase</keyword>
<dbReference type="EC" id="2.7.11.1" evidence="1"/>
<accession>A0ABP0MM29</accession>
<feature type="compositionally biased region" description="Polar residues" evidence="10">
    <location>
        <begin position="77"/>
        <end position="110"/>
    </location>
</feature>
<dbReference type="PANTHER" id="PTHR24361">
    <property type="entry name" value="MITOGEN-ACTIVATED KINASE KINASE KINASE"/>
    <property type="match status" value="1"/>
</dbReference>
<comment type="caution">
    <text evidence="12">The sequence shown here is derived from an EMBL/GenBank/DDBJ whole genome shotgun (WGS) entry which is preliminary data.</text>
</comment>
<keyword evidence="6 9" id="KW-0067">ATP-binding</keyword>
<dbReference type="PROSITE" id="PS00107">
    <property type="entry name" value="PROTEIN_KINASE_ATP"/>
    <property type="match status" value="2"/>
</dbReference>
<proteinExistence type="predicted"/>
<protein>
    <recommendedName>
        <fullName evidence="1">non-specific serine/threonine protein kinase</fullName>
        <ecNumber evidence="1">2.7.11.1</ecNumber>
    </recommendedName>
</protein>
<dbReference type="PANTHER" id="PTHR24361:SF433">
    <property type="entry name" value="PROTEIN KINASE DOMAIN-CONTAINING PROTEIN"/>
    <property type="match status" value="1"/>
</dbReference>
<dbReference type="EMBL" id="CAXAMM010022780">
    <property type="protein sequence ID" value="CAK9052543.1"/>
    <property type="molecule type" value="Genomic_DNA"/>
</dbReference>
<name>A0ABP0MM29_9DINO</name>
<dbReference type="InterPro" id="IPR053235">
    <property type="entry name" value="Ser_Thr_kinase"/>
</dbReference>
<evidence type="ECO:0000256" key="10">
    <source>
        <dbReference type="SAM" id="MobiDB-lite"/>
    </source>
</evidence>
<dbReference type="InterPro" id="IPR011009">
    <property type="entry name" value="Kinase-like_dom_sf"/>
</dbReference>
<gene>
    <name evidence="12" type="ORF">SCF082_LOCUS28733</name>
</gene>
<comment type="catalytic activity">
    <reaction evidence="8">
        <text>L-seryl-[protein] + ATP = O-phospho-L-seryl-[protein] + ADP + H(+)</text>
        <dbReference type="Rhea" id="RHEA:17989"/>
        <dbReference type="Rhea" id="RHEA-COMP:9863"/>
        <dbReference type="Rhea" id="RHEA-COMP:11604"/>
        <dbReference type="ChEBI" id="CHEBI:15378"/>
        <dbReference type="ChEBI" id="CHEBI:29999"/>
        <dbReference type="ChEBI" id="CHEBI:30616"/>
        <dbReference type="ChEBI" id="CHEBI:83421"/>
        <dbReference type="ChEBI" id="CHEBI:456216"/>
        <dbReference type="EC" id="2.7.11.1"/>
    </reaction>
</comment>
<keyword evidence="13" id="KW-1185">Reference proteome</keyword>
<comment type="catalytic activity">
    <reaction evidence="7">
        <text>L-threonyl-[protein] + ATP = O-phospho-L-threonyl-[protein] + ADP + H(+)</text>
        <dbReference type="Rhea" id="RHEA:46608"/>
        <dbReference type="Rhea" id="RHEA-COMP:11060"/>
        <dbReference type="Rhea" id="RHEA-COMP:11605"/>
        <dbReference type="ChEBI" id="CHEBI:15378"/>
        <dbReference type="ChEBI" id="CHEBI:30013"/>
        <dbReference type="ChEBI" id="CHEBI:30616"/>
        <dbReference type="ChEBI" id="CHEBI:61977"/>
        <dbReference type="ChEBI" id="CHEBI:456216"/>
        <dbReference type="EC" id="2.7.11.1"/>
    </reaction>
</comment>
<organism evidence="12 13">
    <name type="scientific">Durusdinium trenchii</name>
    <dbReference type="NCBI Taxonomy" id="1381693"/>
    <lineage>
        <taxon>Eukaryota</taxon>
        <taxon>Sar</taxon>
        <taxon>Alveolata</taxon>
        <taxon>Dinophyceae</taxon>
        <taxon>Suessiales</taxon>
        <taxon>Symbiodiniaceae</taxon>
        <taxon>Durusdinium</taxon>
    </lineage>
</organism>
<keyword evidence="4 9" id="KW-0547">Nucleotide-binding</keyword>
<evidence type="ECO:0000256" key="3">
    <source>
        <dbReference type="ARBA" id="ARBA00022679"/>
    </source>
</evidence>
<dbReference type="PROSITE" id="PS50011">
    <property type="entry name" value="PROTEIN_KINASE_DOM"/>
    <property type="match status" value="2"/>
</dbReference>
<dbReference type="Pfam" id="PF00069">
    <property type="entry name" value="Pkinase"/>
    <property type="match status" value="2"/>
</dbReference>
<evidence type="ECO:0000259" key="11">
    <source>
        <dbReference type="PROSITE" id="PS50011"/>
    </source>
</evidence>
<dbReference type="GO" id="GO:0016301">
    <property type="term" value="F:kinase activity"/>
    <property type="evidence" value="ECO:0007669"/>
    <property type="project" value="UniProtKB-KW"/>
</dbReference>
<feature type="compositionally biased region" description="Polar residues" evidence="10">
    <location>
        <begin position="121"/>
        <end position="155"/>
    </location>
</feature>
<evidence type="ECO:0000313" key="13">
    <source>
        <dbReference type="Proteomes" id="UP001642464"/>
    </source>
</evidence>
<feature type="region of interest" description="Disordered" evidence="10">
    <location>
        <begin position="53"/>
        <end position="155"/>
    </location>
</feature>
<feature type="domain" description="Protein kinase" evidence="11">
    <location>
        <begin position="626"/>
        <end position="900"/>
    </location>
</feature>
<dbReference type="Proteomes" id="UP001642464">
    <property type="component" value="Unassembled WGS sequence"/>
</dbReference>
<evidence type="ECO:0000256" key="9">
    <source>
        <dbReference type="PROSITE-ProRule" id="PRU10141"/>
    </source>
</evidence>
<dbReference type="Gene3D" id="1.10.510.10">
    <property type="entry name" value="Transferase(Phosphotransferase) domain 1"/>
    <property type="match status" value="2"/>
</dbReference>
<sequence length="911" mass="101730">MSGLDSALTTELPEEEEEPLEPQEKTDFDKKKKARSTIVEVLDDAAPIVRNRINTVRSTHGDIETRVYTAKRGSAKSRGSAQSGRATTQSGRATTQSGRATTQSTATAGTDGTPPEPQRGSARTSAITQESEGGRGSTQTKRSSMQSRKSTHSSASAMILQGMGLDLRRRGRGSVISHHHGRVHEDFDLLESLGVGGFGEVFRAKRRKDGKLCAIKSVDIEKTDPEVFQRELDQARQLRHPNIVHLLTAYKDEGSFWLVMELYPGGDLMGEVLAHNFKRGEMGGYQVGIPDDRLARYAWQMFSGIAYLHYHKIVHRDIKAENYMRTSADEDEAALVLIDLGVSANLKTTPVLEEAVGTLTTMAPELFLGEYDEKCDMWSIGITLYMCAVYRILGDMEPWNKGNQHMSEDEMQDCLEDPEWTVPYDERRWKLKTPEVLELTAAFSEWTVKSGFQTLQLGRCLPAAGGTDVTGSCCDFQEERDIVHRQLVSESKQLVAQVELFETSERSVMLPEEERTTGASEAPLVFQGWQAGARNTLDSHLRDLPEHMSAVGQSRGTGGTGSDVLQRNRLSTVRHSIAVMSVNTQGLRLSGKRESATVLEAEGLDLRQRNRSSVFSFAGRDIYLDFTIEEELGKGGFGTVYGGRRRKDGLSVAIKAIGVASTNPAAFRKELDQARKLKHPNIVRLLASYADEHNFYLVMELFKGGDLLTEASKFPFRREDMGMSVGIPDEILQMYTWQMFSGLAYLHYHYIAHRDIKCENYMRTSNHEEAPVKLIDLGIAGNLQKTSDGYLTDVVGTISTMAPEVFTKRYRESCDIWSLGITLYICSICYEPWVAPCGTRYMEEDEIARALKDPNLEIPFTDKRWNFRSEANRQLVESLCKTNPKERPRARDVLTSNAYVRSGRAGGGCCC</sequence>
<dbReference type="SMART" id="SM00220">
    <property type="entry name" value="S_TKc"/>
    <property type="match status" value="2"/>
</dbReference>
<feature type="compositionally biased region" description="Acidic residues" evidence="10">
    <location>
        <begin position="12"/>
        <end position="21"/>
    </location>
</feature>
<dbReference type="InterPro" id="IPR000719">
    <property type="entry name" value="Prot_kinase_dom"/>
</dbReference>
<feature type="binding site" evidence="9">
    <location>
        <position position="655"/>
    </location>
    <ligand>
        <name>ATP</name>
        <dbReference type="ChEBI" id="CHEBI:30616"/>
    </ligand>
</feature>